<evidence type="ECO:0000256" key="3">
    <source>
        <dbReference type="ARBA" id="ARBA00017187"/>
    </source>
</evidence>
<dbReference type="InterPro" id="IPR027410">
    <property type="entry name" value="TCP-1-like_intermed_sf"/>
</dbReference>
<protein>
    <recommendedName>
        <fullName evidence="3 9">T-complex protein 1 subunit gamma</fullName>
    </recommendedName>
</protein>
<dbReference type="AlphaFoldDB" id="A0A177B442"/>
<dbReference type="GO" id="GO:0016887">
    <property type="term" value="F:ATP hydrolysis activity"/>
    <property type="evidence" value="ECO:0007669"/>
    <property type="project" value="InterPro"/>
</dbReference>
<dbReference type="InterPro" id="IPR053374">
    <property type="entry name" value="TCP-1_chaperonin"/>
</dbReference>
<dbReference type="FunFam" id="1.10.560.10:FF:000085">
    <property type="entry name" value="T-complex protein 1 subunit gamma"/>
    <property type="match status" value="1"/>
</dbReference>
<evidence type="ECO:0000313" key="11">
    <source>
        <dbReference type="Proteomes" id="UP000078046"/>
    </source>
</evidence>
<reference evidence="10 11" key="1">
    <citation type="submission" date="2016-04" db="EMBL/GenBank/DDBJ databases">
        <title>The genome of Intoshia linei affirms orthonectids as highly simplified spiralians.</title>
        <authorList>
            <person name="Mikhailov K.V."/>
            <person name="Slusarev G.S."/>
            <person name="Nikitin M.A."/>
            <person name="Logacheva M.D."/>
            <person name="Penin A."/>
            <person name="Aleoshin V."/>
            <person name="Panchin Y.V."/>
        </authorList>
    </citation>
    <scope>NUCLEOTIDE SEQUENCE [LARGE SCALE GENOMIC DNA]</scope>
    <source>
        <strain evidence="10">Intl2013</strain>
        <tissue evidence="10">Whole animal</tissue>
    </source>
</reference>
<dbReference type="NCBIfam" id="NF041082">
    <property type="entry name" value="thermosome_alpha"/>
    <property type="match status" value="1"/>
</dbReference>
<keyword evidence="11" id="KW-1185">Reference proteome</keyword>
<dbReference type="NCBIfam" id="NF041083">
    <property type="entry name" value="thermosome_beta"/>
    <property type="match status" value="1"/>
</dbReference>
<evidence type="ECO:0000256" key="7">
    <source>
        <dbReference type="ARBA" id="ARBA00023186"/>
    </source>
</evidence>
<dbReference type="SUPFAM" id="SSF48592">
    <property type="entry name" value="GroEL equatorial domain-like"/>
    <property type="match status" value="1"/>
</dbReference>
<dbReference type="PROSITE" id="PS00751">
    <property type="entry name" value="TCP1_2"/>
    <property type="match status" value="1"/>
</dbReference>
<dbReference type="CDD" id="cd03337">
    <property type="entry name" value="TCP1_gamma"/>
    <property type="match status" value="1"/>
</dbReference>
<dbReference type="InterPro" id="IPR012719">
    <property type="entry name" value="Chap_CCT_gamma"/>
</dbReference>
<dbReference type="PROSITE" id="PS00995">
    <property type="entry name" value="TCP1_3"/>
    <property type="match status" value="1"/>
</dbReference>
<dbReference type="SUPFAM" id="SSF52029">
    <property type="entry name" value="GroEL apical domain-like"/>
    <property type="match status" value="1"/>
</dbReference>
<evidence type="ECO:0000256" key="9">
    <source>
        <dbReference type="RuleBase" id="RU004191"/>
    </source>
</evidence>
<evidence type="ECO:0000256" key="2">
    <source>
        <dbReference type="ARBA" id="ARBA00008020"/>
    </source>
</evidence>
<dbReference type="InterPro" id="IPR017998">
    <property type="entry name" value="Chaperone_TCP-1"/>
</dbReference>
<keyword evidence="5 8" id="KW-0547">Nucleotide-binding</keyword>
<dbReference type="Pfam" id="PF00118">
    <property type="entry name" value="Cpn60_TCP1"/>
    <property type="match status" value="1"/>
</dbReference>
<dbReference type="OrthoDB" id="275057at2759"/>
<proteinExistence type="inferred from homology"/>
<dbReference type="SUPFAM" id="SSF54849">
    <property type="entry name" value="GroEL-intermediate domain like"/>
    <property type="match status" value="1"/>
</dbReference>
<comment type="similarity">
    <text evidence="2 8">Belongs to the TCP-1 chaperonin family.</text>
</comment>
<organism evidence="10 11">
    <name type="scientific">Intoshia linei</name>
    <dbReference type="NCBI Taxonomy" id="1819745"/>
    <lineage>
        <taxon>Eukaryota</taxon>
        <taxon>Metazoa</taxon>
        <taxon>Spiralia</taxon>
        <taxon>Lophotrochozoa</taxon>
        <taxon>Mesozoa</taxon>
        <taxon>Orthonectida</taxon>
        <taxon>Rhopaluridae</taxon>
        <taxon>Intoshia</taxon>
    </lineage>
</organism>
<dbReference type="PANTHER" id="PTHR11353">
    <property type="entry name" value="CHAPERONIN"/>
    <property type="match status" value="1"/>
</dbReference>
<dbReference type="GO" id="GO:0051082">
    <property type="term" value="F:unfolded protein binding"/>
    <property type="evidence" value="ECO:0007669"/>
    <property type="project" value="InterPro"/>
</dbReference>
<dbReference type="PRINTS" id="PR00304">
    <property type="entry name" value="TCOMPLEXTCP1"/>
</dbReference>
<dbReference type="GO" id="GO:0140662">
    <property type="term" value="F:ATP-dependent protein folding chaperone"/>
    <property type="evidence" value="ECO:0007669"/>
    <property type="project" value="InterPro"/>
</dbReference>
<evidence type="ECO:0000256" key="8">
    <source>
        <dbReference type="RuleBase" id="RU004187"/>
    </source>
</evidence>
<sequence length="538" mass="60535">MMQQNSQVPYFVLNQKTQRDSGFQVQIKNIQMAVRIADVIRTCLGPRAMLKMLMDPMGGVVLTNDGNCVLREIMVDHPTAKCMIEIARTQDEEVGDGTTSVIVLSAEILSICEKFVNQKIHPTHIISALRTVTKYTLECLDSISVKIDTNNIQSDVVKNIVKSSLYTKFSEDWVDFAATMAIKAVNYVKIIENNKVQIDVKRYAKVEKIPGGTFTDSQVLDGVMVNKDILHPKMRRRIINPRILLLDCSLEYKKGESKTEVEIKDEKYFTQLLHEEEFYIKKLCDKLIDAKPDLVVTEKGVSDLAQHFLTRANISVLRRVRKSDNLRIARATGATILNQFADIKESHIGKKCGLFEVRKIGDDYFSFIVDCKDPNACTLLLRGVSKDLINEYERNLHDAMCVGRNIMMNDKILYGGGCCEMKISALLREKAKEHVGMLKKGFNAVASALEIIPSTLILNCGGNIISRMTELRSEHVSNSKSNMGINGLTGNITNMEQLNVYDTFLVKQQTIKSAVDTAILILRIDDIITGTKKREDVK</sequence>
<dbReference type="InterPro" id="IPR027413">
    <property type="entry name" value="GROEL-like_equatorial_sf"/>
</dbReference>
<comment type="caution">
    <text evidence="10">The sequence shown here is derived from an EMBL/GenBank/DDBJ whole genome shotgun (WGS) entry which is preliminary data.</text>
</comment>
<accession>A0A177B442</accession>
<evidence type="ECO:0000313" key="10">
    <source>
        <dbReference type="EMBL" id="OAF68361.1"/>
    </source>
</evidence>
<evidence type="ECO:0000256" key="5">
    <source>
        <dbReference type="ARBA" id="ARBA00022741"/>
    </source>
</evidence>
<dbReference type="GO" id="GO:0005832">
    <property type="term" value="C:chaperonin-containing T-complex"/>
    <property type="evidence" value="ECO:0007669"/>
    <property type="project" value="UniProtKB-ARBA"/>
</dbReference>
<dbReference type="InterPro" id="IPR002194">
    <property type="entry name" value="Chaperonin_TCP-1_CS"/>
</dbReference>
<evidence type="ECO:0000256" key="6">
    <source>
        <dbReference type="ARBA" id="ARBA00022840"/>
    </source>
</evidence>
<dbReference type="NCBIfam" id="TIGR02344">
    <property type="entry name" value="chap_CCT_gamma"/>
    <property type="match status" value="1"/>
</dbReference>
<dbReference type="InterPro" id="IPR054827">
    <property type="entry name" value="thermosome_alpha"/>
</dbReference>
<dbReference type="Proteomes" id="UP000078046">
    <property type="component" value="Unassembled WGS sequence"/>
</dbReference>
<dbReference type="InterPro" id="IPR002423">
    <property type="entry name" value="Cpn60/GroEL/TCP-1"/>
</dbReference>
<keyword evidence="7 8" id="KW-0143">Chaperone</keyword>
<comment type="subcellular location">
    <subcellularLocation>
        <location evidence="1">Cytoplasm</location>
    </subcellularLocation>
</comment>
<evidence type="ECO:0000256" key="1">
    <source>
        <dbReference type="ARBA" id="ARBA00004496"/>
    </source>
</evidence>
<dbReference type="Gene3D" id="3.50.7.10">
    <property type="entry name" value="GroEL"/>
    <property type="match status" value="1"/>
</dbReference>
<dbReference type="GO" id="GO:0005524">
    <property type="term" value="F:ATP binding"/>
    <property type="evidence" value="ECO:0007669"/>
    <property type="project" value="UniProtKB-KW"/>
</dbReference>
<dbReference type="Gene3D" id="3.30.260.10">
    <property type="entry name" value="TCP-1-like chaperonin intermediate domain"/>
    <property type="match status" value="1"/>
</dbReference>
<evidence type="ECO:0000256" key="4">
    <source>
        <dbReference type="ARBA" id="ARBA00022490"/>
    </source>
</evidence>
<dbReference type="InterPro" id="IPR027409">
    <property type="entry name" value="GroEL-like_apical_dom_sf"/>
</dbReference>
<dbReference type="Gene3D" id="1.10.560.10">
    <property type="entry name" value="GroEL-like equatorial domain"/>
    <property type="match status" value="1"/>
</dbReference>
<dbReference type="PROSITE" id="PS00750">
    <property type="entry name" value="TCP1_1"/>
    <property type="match status" value="1"/>
</dbReference>
<dbReference type="FunFam" id="3.50.7.10:FF:000005">
    <property type="entry name" value="T-complex protein 1 subunit gamma"/>
    <property type="match status" value="1"/>
</dbReference>
<keyword evidence="4" id="KW-0963">Cytoplasm</keyword>
<dbReference type="EMBL" id="LWCA01000460">
    <property type="protein sequence ID" value="OAF68361.1"/>
    <property type="molecule type" value="Genomic_DNA"/>
</dbReference>
<name>A0A177B442_9BILA</name>
<keyword evidence="6 8" id="KW-0067">ATP-binding</keyword>
<gene>
    <name evidence="10" type="ORF">A3Q56_03898</name>
</gene>